<keyword evidence="6 9" id="KW-0472">Membrane</keyword>
<evidence type="ECO:0000256" key="8">
    <source>
        <dbReference type="SAM" id="MobiDB-lite"/>
    </source>
</evidence>
<evidence type="ECO:0000256" key="2">
    <source>
        <dbReference type="ARBA" id="ARBA00022692"/>
    </source>
</evidence>
<feature type="transmembrane region" description="Helical" evidence="9">
    <location>
        <begin position="659"/>
        <end position="679"/>
    </location>
</feature>
<feature type="region of interest" description="Disordered" evidence="8">
    <location>
        <begin position="45"/>
        <end position="178"/>
    </location>
</feature>
<feature type="compositionally biased region" description="Polar residues" evidence="8">
    <location>
        <begin position="123"/>
        <end position="133"/>
    </location>
</feature>
<evidence type="ECO:0000256" key="4">
    <source>
        <dbReference type="ARBA" id="ARBA00023034"/>
    </source>
</evidence>
<keyword evidence="2 9" id="KW-0812">Transmembrane</keyword>
<evidence type="ECO:0000256" key="9">
    <source>
        <dbReference type="SAM" id="Phobius"/>
    </source>
</evidence>
<dbReference type="VEuPathDB" id="VectorBase:HLOH_046217"/>
<dbReference type="OMA" id="CSSYEAH"/>
<protein>
    <recommendedName>
        <fullName evidence="12">Golgin-84</fullName>
    </recommendedName>
</protein>
<name>A0A9J6GYF0_HAELO</name>
<reference evidence="10 11" key="1">
    <citation type="journal article" date="2020" name="Cell">
        <title>Large-Scale Comparative Analyses of Tick Genomes Elucidate Their Genetic Diversity and Vector Capacities.</title>
        <authorList>
            <consortium name="Tick Genome and Microbiome Consortium (TIGMIC)"/>
            <person name="Jia N."/>
            <person name="Wang J."/>
            <person name="Shi W."/>
            <person name="Du L."/>
            <person name="Sun Y."/>
            <person name="Zhan W."/>
            <person name="Jiang J.F."/>
            <person name="Wang Q."/>
            <person name="Zhang B."/>
            <person name="Ji P."/>
            <person name="Bell-Sakyi L."/>
            <person name="Cui X.M."/>
            <person name="Yuan T.T."/>
            <person name="Jiang B.G."/>
            <person name="Yang W.F."/>
            <person name="Lam T.T."/>
            <person name="Chang Q.C."/>
            <person name="Ding S.J."/>
            <person name="Wang X.J."/>
            <person name="Zhu J.G."/>
            <person name="Ruan X.D."/>
            <person name="Zhao L."/>
            <person name="Wei J.T."/>
            <person name="Ye R.Z."/>
            <person name="Que T.C."/>
            <person name="Du C.H."/>
            <person name="Zhou Y.H."/>
            <person name="Cheng J.X."/>
            <person name="Dai P.F."/>
            <person name="Guo W.B."/>
            <person name="Han X.H."/>
            <person name="Huang E.J."/>
            <person name="Li L.F."/>
            <person name="Wei W."/>
            <person name="Gao Y.C."/>
            <person name="Liu J.Z."/>
            <person name="Shao H.Z."/>
            <person name="Wang X."/>
            <person name="Wang C.C."/>
            <person name="Yang T.C."/>
            <person name="Huo Q.B."/>
            <person name="Li W."/>
            <person name="Chen H.Y."/>
            <person name="Chen S.E."/>
            <person name="Zhou L.G."/>
            <person name="Ni X.B."/>
            <person name="Tian J.H."/>
            <person name="Sheng Y."/>
            <person name="Liu T."/>
            <person name="Pan Y.S."/>
            <person name="Xia L.Y."/>
            <person name="Li J."/>
            <person name="Zhao F."/>
            <person name="Cao W.C."/>
        </authorList>
    </citation>
    <scope>NUCLEOTIDE SEQUENCE [LARGE SCALE GENOMIC DNA]</scope>
    <source>
        <strain evidence="10">HaeL-2018</strain>
    </source>
</reference>
<dbReference type="AlphaFoldDB" id="A0A9J6GYF0"/>
<feature type="compositionally biased region" description="Low complexity" evidence="8">
    <location>
        <begin position="68"/>
        <end position="91"/>
    </location>
</feature>
<feature type="coiled-coil region" evidence="7">
    <location>
        <begin position="370"/>
        <end position="535"/>
    </location>
</feature>
<evidence type="ECO:0008006" key="12">
    <source>
        <dbReference type="Google" id="ProtNLM"/>
    </source>
</evidence>
<comment type="subcellular location">
    <subcellularLocation>
        <location evidence="1">Golgi apparatus membrane</location>
        <topology evidence="1">Single-pass type IV membrane protein</topology>
    </subcellularLocation>
</comment>
<evidence type="ECO:0000256" key="1">
    <source>
        <dbReference type="ARBA" id="ARBA00004409"/>
    </source>
</evidence>
<dbReference type="Pfam" id="PF09787">
    <property type="entry name" value="Golgin_A5"/>
    <property type="match status" value="1"/>
</dbReference>
<keyword evidence="4" id="KW-0333">Golgi apparatus</keyword>
<dbReference type="GO" id="GO:0000301">
    <property type="term" value="P:retrograde transport, vesicle recycling within Golgi"/>
    <property type="evidence" value="ECO:0007669"/>
    <property type="project" value="TreeGrafter"/>
</dbReference>
<evidence type="ECO:0000256" key="7">
    <source>
        <dbReference type="SAM" id="Coils"/>
    </source>
</evidence>
<dbReference type="GO" id="GO:0031985">
    <property type="term" value="C:Golgi cisterna"/>
    <property type="evidence" value="ECO:0007669"/>
    <property type="project" value="TreeGrafter"/>
</dbReference>
<accession>A0A9J6GYF0</accession>
<comment type="caution">
    <text evidence="10">The sequence shown here is derived from an EMBL/GenBank/DDBJ whole genome shotgun (WGS) entry which is preliminary data.</text>
</comment>
<evidence type="ECO:0000256" key="3">
    <source>
        <dbReference type="ARBA" id="ARBA00022989"/>
    </source>
</evidence>
<dbReference type="GO" id="GO:0000139">
    <property type="term" value="C:Golgi membrane"/>
    <property type="evidence" value="ECO:0007669"/>
    <property type="project" value="UniProtKB-SubCell"/>
</dbReference>
<dbReference type="EMBL" id="JABSTR010000010">
    <property type="protein sequence ID" value="KAH9380251.1"/>
    <property type="molecule type" value="Genomic_DNA"/>
</dbReference>
<keyword evidence="3 9" id="KW-1133">Transmembrane helix</keyword>
<feature type="coiled-coil region" evidence="7">
    <location>
        <begin position="567"/>
        <end position="594"/>
    </location>
</feature>
<organism evidence="10 11">
    <name type="scientific">Haemaphysalis longicornis</name>
    <name type="common">Bush tick</name>
    <dbReference type="NCBI Taxonomy" id="44386"/>
    <lineage>
        <taxon>Eukaryota</taxon>
        <taxon>Metazoa</taxon>
        <taxon>Ecdysozoa</taxon>
        <taxon>Arthropoda</taxon>
        <taxon>Chelicerata</taxon>
        <taxon>Arachnida</taxon>
        <taxon>Acari</taxon>
        <taxon>Parasitiformes</taxon>
        <taxon>Ixodida</taxon>
        <taxon>Ixodoidea</taxon>
        <taxon>Ixodidae</taxon>
        <taxon>Haemaphysalinae</taxon>
        <taxon>Haemaphysalis</taxon>
    </lineage>
</organism>
<dbReference type="PANTHER" id="PTHR13815:SF7">
    <property type="entry name" value="GOLGIN SUBFAMILY A MEMBER 5"/>
    <property type="match status" value="1"/>
</dbReference>
<evidence type="ECO:0000313" key="11">
    <source>
        <dbReference type="Proteomes" id="UP000821853"/>
    </source>
</evidence>
<evidence type="ECO:0000256" key="5">
    <source>
        <dbReference type="ARBA" id="ARBA00023054"/>
    </source>
</evidence>
<feature type="compositionally biased region" description="Pro residues" evidence="8">
    <location>
        <begin position="58"/>
        <end position="67"/>
    </location>
</feature>
<proteinExistence type="predicted"/>
<keyword evidence="5 7" id="KW-0175">Coiled coil</keyword>
<evidence type="ECO:0000313" key="10">
    <source>
        <dbReference type="EMBL" id="KAH9380251.1"/>
    </source>
</evidence>
<dbReference type="GO" id="GO:0007030">
    <property type="term" value="P:Golgi organization"/>
    <property type="evidence" value="ECO:0007669"/>
    <property type="project" value="InterPro"/>
</dbReference>
<dbReference type="Proteomes" id="UP000821853">
    <property type="component" value="Chromosome 8"/>
</dbReference>
<feature type="coiled-coil region" evidence="7">
    <location>
        <begin position="178"/>
        <end position="339"/>
    </location>
</feature>
<sequence length="699" mass="78305">MMKPCQWFSDIAGRAEDFLTKVDQKAASALQKPLLPNATKNSFMAYAKSPTTRAAPPSEFPTAPPPLSSTKFSSTPKPSSRGLSLAGSSSSPKPKRAQSEASDEKLLEFLNSSEPAPAAPKRSLSQSKLSPESPNDADDAGGVGDSSSRKELGLRSSKKHSKALRQLPGRSVAADTVESSLAEENKMLRKEVATLNQEICVRSSREQRMRMQAKKKHLQNRLDLWTSQVSSSDSALRELQARERDLTSALEAKDAQLAVLRVRLQEADQELGSKRRLVEDLRDENQRLARDQTDQSQVQGKTVDALRDKLAQAEQALRKEQEAHRLAQAESMQRQLKMEEEVASLSESLTLAQKQLADQKALARESSSQASSLRCSLDLARQELADYKQKAQRILQSKEKLIASLKDANTSGSALDGSDAGLSAASVAELEAMTQECEHLRSELRRVQNHADSLSVELHEQESSLRRELESLQEQQRDLLRDLKQERHQRQEVELEARQAAEEITFLKEELRRNKEGLQQRLSERECELEKLRKQIMTKSMSSTSEEELEARLHALTESLIQKQTLVEALSTEKNSLVLQLERLERQLKESQIHTPKPHTAIPGFGQSEEYPRARLPGIFAESPFDSTVTRKVKRAYGVIDSLSIRAGVFLRRYPLARIFILVYMGLMHFWVMIVLLTYEPEIHGPHSKQTAAAISKNA</sequence>
<gene>
    <name evidence="10" type="ORF">HPB48_018205</name>
</gene>
<evidence type="ECO:0000256" key="6">
    <source>
        <dbReference type="ARBA" id="ARBA00023136"/>
    </source>
</evidence>
<dbReference type="InterPro" id="IPR019177">
    <property type="entry name" value="Golgin_subfamily_A_member_5"/>
</dbReference>
<dbReference type="OrthoDB" id="248903at2759"/>
<dbReference type="PANTHER" id="PTHR13815">
    <property type="entry name" value="GOLGIN-84"/>
    <property type="match status" value="1"/>
</dbReference>
<keyword evidence="11" id="KW-1185">Reference proteome</keyword>